<accession>A0A0L7LIC8</accession>
<dbReference type="EMBL" id="JTDY01001063">
    <property type="protein sequence ID" value="KOB74991.1"/>
    <property type="molecule type" value="Genomic_DNA"/>
</dbReference>
<dbReference type="Proteomes" id="UP000037510">
    <property type="component" value="Unassembled WGS sequence"/>
</dbReference>
<evidence type="ECO:0000313" key="2">
    <source>
        <dbReference type="EMBL" id="KOB74991.1"/>
    </source>
</evidence>
<proteinExistence type="predicted"/>
<dbReference type="AlphaFoldDB" id="A0A0L7LIC8"/>
<evidence type="ECO:0000256" key="1">
    <source>
        <dbReference type="SAM" id="MobiDB-lite"/>
    </source>
</evidence>
<sequence length="214" mass="24576">MKFLTKLTITWVNDLRSVIILILAAFWPNETGAGLEEEATKPESFQEEEEMLQQTEEVAVELPEKYIDILADIVGCTKYKSSMAEFWFLDTLANLLRRAQTDLLFSTDYQYNLVRSIFTFSPEYVLIDAPYMIQQPRRLYAPLKPLKKEKSTGKSKAPAAKGKKKDAWHRRRQILPLAFAADDSLLDKYWPQPPEPEPVPEVLPKSKPKGKGKN</sequence>
<keyword evidence="3" id="KW-1185">Reference proteome</keyword>
<protein>
    <submittedName>
        <fullName evidence="2">Uncharacterized protein</fullName>
    </submittedName>
</protein>
<gene>
    <name evidence="2" type="ORF">OBRU01_06415</name>
</gene>
<reference evidence="2 3" key="1">
    <citation type="journal article" date="2015" name="Genome Biol. Evol.">
        <title>The genome of winter moth (Operophtera brumata) provides a genomic perspective on sexual dimorphism and phenology.</title>
        <authorList>
            <person name="Derks M.F."/>
            <person name="Smit S."/>
            <person name="Salis L."/>
            <person name="Schijlen E."/>
            <person name="Bossers A."/>
            <person name="Mateman C."/>
            <person name="Pijl A.S."/>
            <person name="de Ridder D."/>
            <person name="Groenen M.A."/>
            <person name="Visser M.E."/>
            <person name="Megens H.J."/>
        </authorList>
    </citation>
    <scope>NUCLEOTIDE SEQUENCE [LARGE SCALE GENOMIC DNA]</scope>
    <source>
        <strain evidence="2">WM2013NL</strain>
        <tissue evidence="2">Head and thorax</tissue>
    </source>
</reference>
<feature type="region of interest" description="Disordered" evidence="1">
    <location>
        <begin position="144"/>
        <end position="169"/>
    </location>
</feature>
<feature type="compositionally biased region" description="Pro residues" evidence="1">
    <location>
        <begin position="191"/>
        <end position="201"/>
    </location>
</feature>
<feature type="region of interest" description="Disordered" evidence="1">
    <location>
        <begin position="188"/>
        <end position="214"/>
    </location>
</feature>
<organism evidence="2 3">
    <name type="scientific">Operophtera brumata</name>
    <name type="common">Winter moth</name>
    <name type="synonym">Phalaena brumata</name>
    <dbReference type="NCBI Taxonomy" id="104452"/>
    <lineage>
        <taxon>Eukaryota</taxon>
        <taxon>Metazoa</taxon>
        <taxon>Ecdysozoa</taxon>
        <taxon>Arthropoda</taxon>
        <taxon>Hexapoda</taxon>
        <taxon>Insecta</taxon>
        <taxon>Pterygota</taxon>
        <taxon>Neoptera</taxon>
        <taxon>Endopterygota</taxon>
        <taxon>Lepidoptera</taxon>
        <taxon>Glossata</taxon>
        <taxon>Ditrysia</taxon>
        <taxon>Geometroidea</taxon>
        <taxon>Geometridae</taxon>
        <taxon>Larentiinae</taxon>
        <taxon>Operophtera</taxon>
    </lineage>
</organism>
<name>A0A0L7LIC8_OPEBR</name>
<comment type="caution">
    <text evidence="2">The sequence shown here is derived from an EMBL/GenBank/DDBJ whole genome shotgun (WGS) entry which is preliminary data.</text>
</comment>
<evidence type="ECO:0000313" key="3">
    <source>
        <dbReference type="Proteomes" id="UP000037510"/>
    </source>
</evidence>